<protein>
    <recommendedName>
        <fullName evidence="3">DUF1284 domain-containing protein</fullName>
    </recommendedName>
</protein>
<keyword evidence="2" id="KW-1185">Reference proteome</keyword>
<proteinExistence type="predicted"/>
<dbReference type="InterPro" id="IPR009702">
    <property type="entry name" value="DUF1284"/>
</dbReference>
<reference evidence="1 2" key="1">
    <citation type="submission" date="2016-04" db="EMBL/GenBank/DDBJ databases">
        <title>Genome sequence of Methanobrevibacter cuticularis DSM 11139.</title>
        <authorList>
            <person name="Poehlein A."/>
            <person name="Seedorf H."/>
            <person name="Daniel R."/>
        </authorList>
    </citation>
    <scope>NUCLEOTIDE SEQUENCE [LARGE SCALE GENOMIC DNA]</scope>
    <source>
        <strain evidence="1 2">DSM 11139</strain>
    </source>
</reference>
<dbReference type="OrthoDB" id="50358at2157"/>
<dbReference type="STRING" id="47311.MBCUT_12210"/>
<accession>A0A166DS52</accession>
<dbReference type="EMBL" id="LWMW01000105">
    <property type="protein sequence ID" value="KZX15895.1"/>
    <property type="molecule type" value="Genomic_DNA"/>
</dbReference>
<evidence type="ECO:0000313" key="2">
    <source>
        <dbReference type="Proteomes" id="UP000077275"/>
    </source>
</evidence>
<name>A0A166DS52_9EURY</name>
<dbReference type="PATRIC" id="fig|47311.3.peg.1338"/>
<organism evidence="1 2">
    <name type="scientific">Methanobrevibacter cuticularis</name>
    <dbReference type="NCBI Taxonomy" id="47311"/>
    <lineage>
        <taxon>Archaea</taxon>
        <taxon>Methanobacteriati</taxon>
        <taxon>Methanobacteriota</taxon>
        <taxon>Methanomada group</taxon>
        <taxon>Methanobacteria</taxon>
        <taxon>Methanobacteriales</taxon>
        <taxon>Methanobacteriaceae</taxon>
        <taxon>Methanobrevibacter</taxon>
    </lineage>
</organism>
<evidence type="ECO:0000313" key="1">
    <source>
        <dbReference type="EMBL" id="KZX15895.1"/>
    </source>
</evidence>
<gene>
    <name evidence="1" type="ORF">MBCUT_12210</name>
</gene>
<dbReference type="RefSeq" id="WP_067259803.1">
    <property type="nucleotide sequence ID" value="NZ_LWMW01000105.1"/>
</dbReference>
<dbReference type="Proteomes" id="UP000077275">
    <property type="component" value="Unassembled WGS sequence"/>
</dbReference>
<dbReference type="Pfam" id="PF06935">
    <property type="entry name" value="DUF1284"/>
    <property type="match status" value="1"/>
</dbReference>
<evidence type="ECO:0008006" key="3">
    <source>
        <dbReference type="Google" id="ProtNLM"/>
    </source>
</evidence>
<comment type="caution">
    <text evidence="1">The sequence shown here is derived from an EMBL/GenBank/DDBJ whole genome shotgun (WGS) entry which is preliminary data.</text>
</comment>
<dbReference type="AlphaFoldDB" id="A0A166DS52"/>
<sequence>MKANPKIISSIITLRAHHLICLQGYRGYGYDKNFKENLEKILNKLKEENVEVIITDSNDDICEYCPNLKKNLCHLGISSENSSYLHDPCDKEIEKSNEKIVKMDLAILKKTKIEKKKKYNVFDLFNIVNNKFMNIEDLKDICINCSWMEKCLWYKSRKR</sequence>